<dbReference type="PRINTS" id="PR00344">
    <property type="entry name" value="BCTRLSENSOR"/>
</dbReference>
<feature type="compositionally biased region" description="Low complexity" evidence="14">
    <location>
        <begin position="569"/>
        <end position="584"/>
    </location>
</feature>
<dbReference type="InterPro" id="IPR003661">
    <property type="entry name" value="HisK_dim/P_dom"/>
</dbReference>
<dbReference type="Gene3D" id="1.20.120.620">
    <property type="entry name" value="Backbone structure of the membrane domain of e. Coli histidine kinase receptor kdpd"/>
    <property type="match status" value="1"/>
</dbReference>
<dbReference type="InterPro" id="IPR036890">
    <property type="entry name" value="HATPase_C_sf"/>
</dbReference>
<dbReference type="RefSeq" id="WP_101672073.1">
    <property type="nucleotide sequence ID" value="NZ_PKGO01000003.1"/>
</dbReference>
<keyword evidence="12" id="KW-0902">Two-component regulatory system</keyword>
<keyword evidence="10" id="KW-0067">ATP-binding</keyword>
<dbReference type="PANTHER" id="PTHR45569">
    <property type="entry name" value="SENSOR PROTEIN KDPD"/>
    <property type="match status" value="1"/>
</dbReference>
<dbReference type="Pfam" id="PF02518">
    <property type="entry name" value="HATPase_c"/>
    <property type="match status" value="1"/>
</dbReference>
<evidence type="ECO:0000256" key="14">
    <source>
        <dbReference type="SAM" id="MobiDB-lite"/>
    </source>
</evidence>
<dbReference type="SUPFAM" id="SSF55874">
    <property type="entry name" value="ATPase domain of HSP90 chaperone/DNA topoisomerase II/histidine kinase"/>
    <property type="match status" value="1"/>
</dbReference>
<keyword evidence="5" id="KW-0597">Phosphoprotein</keyword>
<dbReference type="InterPro" id="IPR004358">
    <property type="entry name" value="Sig_transdc_His_kin-like_C"/>
</dbReference>
<organism evidence="17 18">
    <name type="scientific">Brevibacterium ravenspurgense</name>
    <dbReference type="NCBI Taxonomy" id="479117"/>
    <lineage>
        <taxon>Bacteria</taxon>
        <taxon>Bacillati</taxon>
        <taxon>Actinomycetota</taxon>
        <taxon>Actinomycetes</taxon>
        <taxon>Micrococcales</taxon>
        <taxon>Brevibacteriaceae</taxon>
        <taxon>Brevibacterium</taxon>
    </lineage>
</organism>
<dbReference type="SUPFAM" id="SSF52402">
    <property type="entry name" value="Adenine nucleotide alpha hydrolases-like"/>
    <property type="match status" value="1"/>
</dbReference>
<evidence type="ECO:0000256" key="11">
    <source>
        <dbReference type="ARBA" id="ARBA00022989"/>
    </source>
</evidence>
<keyword evidence="6" id="KW-0808">Transferase</keyword>
<dbReference type="Pfam" id="PF00512">
    <property type="entry name" value="HisKA"/>
    <property type="match status" value="1"/>
</dbReference>
<dbReference type="InterPro" id="IPR003852">
    <property type="entry name" value="Sig_transdc_His_kinase_KdpD_N"/>
</dbReference>
<dbReference type="Pfam" id="PF13493">
    <property type="entry name" value="DUF4118"/>
    <property type="match status" value="1"/>
</dbReference>
<feature type="transmembrane region" description="Helical" evidence="15">
    <location>
        <begin position="392"/>
        <end position="412"/>
    </location>
</feature>
<sequence length="877" mass="94236">MNDEPSSERDKLPRGTLKVYLGAAPGVGKTYAMLAEAHGLVTSGLKVIAAVIETHGRKDTARLTQGLTFAQPKDVDYRGQVFHEIDVEGIIAQQPDVVLVDELAHSVVTASGPVRKRWQDVVELQNAGIDVISTVNIQHLESLSDVVEEITGIRQQETIPDRVLRQADEIELVDLSPAALRIRLNRGQIYRPDTIDTALAKYFRLGNLTALRELALLWMADQVDAGLEAYRQQENITETWPARERIMVAVAGGKESAALIRRGTRIVGRAAGRELLVVHVISNDGTGSDAADAASLAELKALTESFGGSWHTLTGDNPAETLLDFARTHNAAQLVVGASRSPWYLRMLGPGVASRLIADAGDIDVHIVGHSGPRRKALQRTPRSAIARSRRIAGWIMAVVLPLALTGVFVMLGNGEEMLIVNILSYMAAEVAVALVGGWWPAIFTAVAGSLVLNWFFIHPVGGLTISAPQNLVALIIFVLVAAGVARVVDVAARRSNEARAARSHAMLMSELAGSVVREGSNIPALMATIRETYGLDFALLQERSTPDRQWQTVYSVGDTAEDSQAEQTAAAGGTSSADSSTATPDRPGQTEEFQLDEDSRLVISAHPLSADEHQTMVAYAGRILTLNRQRQLRTTRLEAQRLQAANAVRTTLLTAVSHDLRTPLASIKTAVSGLRMTDVELPEDLQQELLKTIEDSADRLDRIVSDLLHMSRIQTGTLEVHLRNVDVFQLVDSALESLDPTAVPQQLSIDVPDGLPQVTTDPGLVERIIANLVHNAHKHSTGPVTVQAERVPSDSTVEVRVIDHGKGLTDDEKQKLFTPFSHMSDSGPGGVGLGGAVAKGLADAIDAQLTPLDTPGGGLTMTLGLPAADTTTIEEG</sequence>
<feature type="domain" description="Histidine kinase" evidence="16">
    <location>
        <begin position="656"/>
        <end position="870"/>
    </location>
</feature>
<accession>A0A2I1IHQ5</accession>
<keyword evidence="7 15" id="KW-0812">Transmembrane</keyword>
<evidence type="ECO:0000313" key="18">
    <source>
        <dbReference type="Proteomes" id="UP000242755"/>
    </source>
</evidence>
<reference evidence="17 18" key="1">
    <citation type="submission" date="2017-12" db="EMBL/GenBank/DDBJ databases">
        <title>Phylogenetic diversity of female urinary microbiome.</title>
        <authorList>
            <person name="Thomas-White K."/>
            <person name="Wolfe A.J."/>
        </authorList>
    </citation>
    <scope>NUCLEOTIDE SEQUENCE [LARGE SCALE GENOMIC DNA]</scope>
    <source>
        <strain evidence="17 18">UMB0426</strain>
    </source>
</reference>
<dbReference type="InterPro" id="IPR025201">
    <property type="entry name" value="KdpD_TM"/>
</dbReference>
<dbReference type="SMART" id="SM00388">
    <property type="entry name" value="HisKA"/>
    <property type="match status" value="1"/>
</dbReference>
<keyword evidence="9 17" id="KW-0418">Kinase</keyword>
<dbReference type="GO" id="GO:0000155">
    <property type="term" value="F:phosphorelay sensor kinase activity"/>
    <property type="evidence" value="ECO:0007669"/>
    <property type="project" value="InterPro"/>
</dbReference>
<dbReference type="Gene3D" id="3.40.50.300">
    <property type="entry name" value="P-loop containing nucleotide triphosphate hydrolases"/>
    <property type="match status" value="1"/>
</dbReference>
<dbReference type="EC" id="2.7.13.3" evidence="4"/>
<dbReference type="Gene3D" id="3.30.565.10">
    <property type="entry name" value="Histidine kinase-like ATPase, C-terminal domain"/>
    <property type="match status" value="1"/>
</dbReference>
<evidence type="ECO:0000256" key="13">
    <source>
        <dbReference type="ARBA" id="ARBA00023136"/>
    </source>
</evidence>
<dbReference type="SUPFAM" id="SSF47384">
    <property type="entry name" value="Homodimeric domain of signal transducing histidine kinase"/>
    <property type="match status" value="1"/>
</dbReference>
<dbReference type="AlphaFoldDB" id="A0A2I1IHQ5"/>
<dbReference type="EMBL" id="PKGO01000003">
    <property type="protein sequence ID" value="PKY70667.1"/>
    <property type="molecule type" value="Genomic_DNA"/>
</dbReference>
<gene>
    <name evidence="17" type="ORF">CYJ40_03610</name>
</gene>
<feature type="transmembrane region" description="Helical" evidence="15">
    <location>
        <begin position="472"/>
        <end position="493"/>
    </location>
</feature>
<keyword evidence="8" id="KW-0547">Nucleotide-binding</keyword>
<dbReference type="SMART" id="SM00387">
    <property type="entry name" value="HATPase_c"/>
    <property type="match status" value="1"/>
</dbReference>
<keyword evidence="11 15" id="KW-1133">Transmembrane helix</keyword>
<evidence type="ECO:0000256" key="3">
    <source>
        <dbReference type="ARBA" id="ARBA00004236"/>
    </source>
</evidence>
<comment type="catalytic activity">
    <reaction evidence="1">
        <text>ATP + protein L-histidine = ADP + protein N-phospho-L-histidine.</text>
        <dbReference type="EC" id="2.7.13.3"/>
    </reaction>
</comment>
<protein>
    <recommendedName>
        <fullName evidence="4">histidine kinase</fullName>
        <ecNumber evidence="4">2.7.13.3</ecNumber>
    </recommendedName>
</protein>
<evidence type="ECO:0000259" key="16">
    <source>
        <dbReference type="PROSITE" id="PS50109"/>
    </source>
</evidence>
<evidence type="ECO:0000313" key="17">
    <source>
        <dbReference type="EMBL" id="PKY70667.1"/>
    </source>
</evidence>
<dbReference type="Proteomes" id="UP000242755">
    <property type="component" value="Unassembled WGS sequence"/>
</dbReference>
<evidence type="ECO:0000256" key="7">
    <source>
        <dbReference type="ARBA" id="ARBA00022692"/>
    </source>
</evidence>
<evidence type="ECO:0000256" key="15">
    <source>
        <dbReference type="SAM" id="Phobius"/>
    </source>
</evidence>
<dbReference type="GO" id="GO:0005524">
    <property type="term" value="F:ATP binding"/>
    <property type="evidence" value="ECO:0007669"/>
    <property type="project" value="UniProtKB-KW"/>
</dbReference>
<evidence type="ECO:0000256" key="9">
    <source>
        <dbReference type="ARBA" id="ARBA00022777"/>
    </source>
</evidence>
<dbReference type="CDD" id="cd00082">
    <property type="entry name" value="HisKA"/>
    <property type="match status" value="1"/>
</dbReference>
<keyword evidence="13 15" id="KW-0472">Membrane</keyword>
<evidence type="ECO:0000256" key="1">
    <source>
        <dbReference type="ARBA" id="ARBA00000085"/>
    </source>
</evidence>
<dbReference type="Gene3D" id="1.10.287.130">
    <property type="match status" value="1"/>
</dbReference>
<dbReference type="InterPro" id="IPR038318">
    <property type="entry name" value="KdpD_sf"/>
</dbReference>
<dbReference type="Pfam" id="PF00582">
    <property type="entry name" value="Usp"/>
    <property type="match status" value="1"/>
</dbReference>
<dbReference type="Gene3D" id="3.40.50.620">
    <property type="entry name" value="HUPs"/>
    <property type="match status" value="1"/>
</dbReference>
<dbReference type="InterPro" id="IPR006016">
    <property type="entry name" value="UspA"/>
</dbReference>
<dbReference type="InterPro" id="IPR052023">
    <property type="entry name" value="Histidine_kinase_KdpD"/>
</dbReference>
<dbReference type="GO" id="GO:0005886">
    <property type="term" value="C:plasma membrane"/>
    <property type="evidence" value="ECO:0007669"/>
    <property type="project" value="UniProtKB-SubCell"/>
</dbReference>
<dbReference type="InterPro" id="IPR014729">
    <property type="entry name" value="Rossmann-like_a/b/a_fold"/>
</dbReference>
<comment type="subcellular location">
    <subcellularLocation>
        <location evidence="3">Cell membrane</location>
    </subcellularLocation>
    <subcellularLocation>
        <location evidence="2">Membrane</location>
        <topology evidence="2">Multi-pass membrane protein</topology>
    </subcellularLocation>
</comment>
<feature type="region of interest" description="Disordered" evidence="14">
    <location>
        <begin position="559"/>
        <end position="593"/>
    </location>
</feature>
<dbReference type="InterPro" id="IPR027417">
    <property type="entry name" value="P-loop_NTPase"/>
</dbReference>
<comment type="caution">
    <text evidence="17">The sequence shown here is derived from an EMBL/GenBank/DDBJ whole genome shotgun (WGS) entry which is preliminary data.</text>
</comment>
<evidence type="ECO:0000256" key="5">
    <source>
        <dbReference type="ARBA" id="ARBA00022553"/>
    </source>
</evidence>
<proteinExistence type="predicted"/>
<dbReference type="FunFam" id="3.40.50.300:FF:000483">
    <property type="entry name" value="Sensor histidine kinase KdpD"/>
    <property type="match status" value="1"/>
</dbReference>
<dbReference type="PANTHER" id="PTHR45569:SF1">
    <property type="entry name" value="SENSOR PROTEIN KDPD"/>
    <property type="match status" value="1"/>
</dbReference>
<evidence type="ECO:0000256" key="12">
    <source>
        <dbReference type="ARBA" id="ARBA00023012"/>
    </source>
</evidence>
<evidence type="ECO:0000256" key="2">
    <source>
        <dbReference type="ARBA" id="ARBA00004141"/>
    </source>
</evidence>
<evidence type="ECO:0000256" key="4">
    <source>
        <dbReference type="ARBA" id="ARBA00012438"/>
    </source>
</evidence>
<dbReference type="PROSITE" id="PS50109">
    <property type="entry name" value="HIS_KIN"/>
    <property type="match status" value="1"/>
</dbReference>
<dbReference type="Pfam" id="PF02702">
    <property type="entry name" value="KdpD"/>
    <property type="match status" value="1"/>
</dbReference>
<dbReference type="InterPro" id="IPR036097">
    <property type="entry name" value="HisK_dim/P_sf"/>
</dbReference>
<dbReference type="InterPro" id="IPR003594">
    <property type="entry name" value="HATPase_dom"/>
</dbReference>
<name>A0A2I1IHQ5_9MICO</name>
<feature type="transmembrane region" description="Helical" evidence="15">
    <location>
        <begin position="443"/>
        <end position="466"/>
    </location>
</feature>
<dbReference type="GO" id="GO:0005737">
    <property type="term" value="C:cytoplasm"/>
    <property type="evidence" value="ECO:0007669"/>
    <property type="project" value="UniProtKB-ARBA"/>
</dbReference>
<evidence type="ECO:0000256" key="8">
    <source>
        <dbReference type="ARBA" id="ARBA00022741"/>
    </source>
</evidence>
<evidence type="ECO:0000256" key="10">
    <source>
        <dbReference type="ARBA" id="ARBA00022840"/>
    </source>
</evidence>
<evidence type="ECO:0000256" key="6">
    <source>
        <dbReference type="ARBA" id="ARBA00022679"/>
    </source>
</evidence>
<dbReference type="InterPro" id="IPR005467">
    <property type="entry name" value="His_kinase_dom"/>
</dbReference>